<comment type="caution">
    <text evidence="1">The sequence shown here is derived from an EMBL/GenBank/DDBJ whole genome shotgun (WGS) entry which is preliminary data.</text>
</comment>
<keyword evidence="2" id="KW-1185">Reference proteome</keyword>
<accession>A0ABR3JXX9</accession>
<sequence length="107" mass="11958">MARCAHWAHLIYASPYNHHIVRFIPDFYASAWLGSWFSITHGATILKFTHFAGFTASSAGVFYSRIQIPWGSVMNQNSFRVYLSPGRVVGPYVPHSDSCSSMGPSDE</sequence>
<evidence type="ECO:0000313" key="1">
    <source>
        <dbReference type="EMBL" id="KAL0960459.1"/>
    </source>
</evidence>
<dbReference type="Proteomes" id="UP001556367">
    <property type="component" value="Unassembled WGS sequence"/>
</dbReference>
<proteinExistence type="predicted"/>
<dbReference type="EMBL" id="JASNQZ010000001">
    <property type="protein sequence ID" value="KAL0960459.1"/>
    <property type="molecule type" value="Genomic_DNA"/>
</dbReference>
<organism evidence="1 2">
    <name type="scientific">Hohenbuehelia grisea</name>
    <dbReference type="NCBI Taxonomy" id="104357"/>
    <lineage>
        <taxon>Eukaryota</taxon>
        <taxon>Fungi</taxon>
        <taxon>Dikarya</taxon>
        <taxon>Basidiomycota</taxon>
        <taxon>Agaricomycotina</taxon>
        <taxon>Agaricomycetes</taxon>
        <taxon>Agaricomycetidae</taxon>
        <taxon>Agaricales</taxon>
        <taxon>Pleurotineae</taxon>
        <taxon>Pleurotaceae</taxon>
        <taxon>Hohenbuehelia</taxon>
    </lineage>
</organism>
<reference evidence="2" key="1">
    <citation type="submission" date="2024-06" db="EMBL/GenBank/DDBJ databases">
        <title>Multi-omics analyses provide insights into the biosynthesis of the anticancer antibiotic pleurotin in Hohenbuehelia grisea.</title>
        <authorList>
            <person name="Weaver J.A."/>
            <person name="Alberti F."/>
        </authorList>
    </citation>
    <scope>NUCLEOTIDE SEQUENCE [LARGE SCALE GENOMIC DNA]</scope>
    <source>
        <strain evidence="2">T-177</strain>
    </source>
</reference>
<protein>
    <submittedName>
        <fullName evidence="1">Uncharacterized protein</fullName>
    </submittedName>
</protein>
<name>A0ABR3JXX9_9AGAR</name>
<evidence type="ECO:0000313" key="2">
    <source>
        <dbReference type="Proteomes" id="UP001556367"/>
    </source>
</evidence>
<gene>
    <name evidence="1" type="ORF">HGRIS_005502</name>
</gene>